<keyword evidence="3" id="KW-1185">Reference proteome</keyword>
<dbReference type="eggNOG" id="COG5616">
    <property type="taxonomic scope" value="Bacteria"/>
</dbReference>
<name>A4CGR8_ROBBH</name>
<organism evidence="2 3">
    <name type="scientific">Robiginitalea biformata (strain ATCC BAA-864 / DSM 15991 / KCTC 12146 / HTCC2501)</name>
    <dbReference type="NCBI Taxonomy" id="313596"/>
    <lineage>
        <taxon>Bacteria</taxon>
        <taxon>Pseudomonadati</taxon>
        <taxon>Bacteroidota</taxon>
        <taxon>Flavobacteriia</taxon>
        <taxon>Flavobacteriales</taxon>
        <taxon>Flavobacteriaceae</taxon>
        <taxon>Robiginitalea</taxon>
    </lineage>
</organism>
<dbReference type="RefSeq" id="WP_012813821.1">
    <property type="nucleotide sequence ID" value="NC_013222.1"/>
</dbReference>
<reference evidence="2 3" key="1">
    <citation type="journal article" date="2009" name="J. Bacteriol.">
        <title>Complete genome sequence of Robiginitalea biformata HTCC2501.</title>
        <authorList>
            <person name="Oh H.M."/>
            <person name="Giovannoni S.J."/>
            <person name="Lee K."/>
            <person name="Ferriera S."/>
            <person name="Johnson J."/>
            <person name="Cho J.C."/>
        </authorList>
    </citation>
    <scope>NUCLEOTIDE SEQUENCE [LARGE SCALE GENOMIC DNA]</scope>
    <source>
        <strain evidence="3">ATCC BAA-864 / HTCC2501 / KCTC 12146</strain>
    </source>
</reference>
<dbReference type="Gene3D" id="1.25.40.10">
    <property type="entry name" value="Tetratricopeptide repeat domain"/>
    <property type="match status" value="1"/>
</dbReference>
<keyword evidence="1" id="KW-0472">Membrane</keyword>
<accession>A4CGR8</accession>
<dbReference type="KEGG" id="rbi:RB2501_04490"/>
<gene>
    <name evidence="2" type="ordered locus">RB2501_04490</name>
</gene>
<evidence type="ECO:0000256" key="1">
    <source>
        <dbReference type="SAM" id="Phobius"/>
    </source>
</evidence>
<dbReference type="Proteomes" id="UP000009049">
    <property type="component" value="Chromosome"/>
</dbReference>
<dbReference type="AlphaFoldDB" id="A4CGR8"/>
<sequence length="666" mass="76210">MKFSKFIKECQEYNVLKNISIYIVSSWVLLQVIDLIAGPLGFSNQVVAWVLILLLIGLPLYIFGIWKLKLANSIKRKPVTDAEGNPVPGKFRRSGFQKIYFFFLALISLICLGIALFIVNTNFVRSMDLPSLETGDKIAILEFENLTGDPENDLVGKMAVDWIIHGVTRNKLGQVISPEIISDYSKVLRASLVPSEDNGLFSNYLKPSRIVEGEYYLADGRLIFQCAILDGSMDRTLISFEPVSCDPDSPLDCIEALNQRIQGYFVNVERKEESLEEHPPKYEAYELFNRAKQWRYEDDRKYLDLLNQAIAADTTFFEPKIYRFMHYFNRGAYRTADSLLTRIKLSSGMFPRQRNLLNVYDALLQGNHRNTYRYQKEEYKITPLHLETNSNMMVFTLQLVNKPRGVDSIFREVAMGEMDLSQCDFCTERYKIKAMSDIELGDFPAAIALLRQFEDGVEFGILKKILLRAHIRKGDFPKAQSLLSRYADLFDPAQLSDIRLFAAKEFIIAGRQDLADATLSEILTDQDYGSAKTDSTALPVIAESLFYKGDYQEAETVLEELTGRGEADFYFTSLLAACYHKNAEPQRAAALIADLESRKGPYQFGEVPYSLGQYYAITGDAQRTYQYLLRAIAEGHWYETGAFRNDPLLKDYINTDTFSRIRTFWH</sequence>
<keyword evidence="1" id="KW-1133">Transmembrane helix</keyword>
<feature type="transmembrane region" description="Helical" evidence="1">
    <location>
        <begin position="21"/>
        <end position="40"/>
    </location>
</feature>
<proteinExistence type="predicted"/>
<dbReference type="InterPro" id="IPR011990">
    <property type="entry name" value="TPR-like_helical_dom_sf"/>
</dbReference>
<protein>
    <recommendedName>
        <fullName evidence="4">Tetratricopeptide repeat protein</fullName>
    </recommendedName>
</protein>
<evidence type="ECO:0008006" key="4">
    <source>
        <dbReference type="Google" id="ProtNLM"/>
    </source>
</evidence>
<dbReference type="OrthoDB" id="1404833at2"/>
<dbReference type="SUPFAM" id="SSF48452">
    <property type="entry name" value="TPR-like"/>
    <property type="match status" value="1"/>
</dbReference>
<evidence type="ECO:0000313" key="3">
    <source>
        <dbReference type="Proteomes" id="UP000009049"/>
    </source>
</evidence>
<dbReference type="HOGENOM" id="CLU_413238_0_0_10"/>
<dbReference type="eggNOG" id="COG0457">
    <property type="taxonomic scope" value="Bacteria"/>
</dbReference>
<feature type="transmembrane region" description="Helical" evidence="1">
    <location>
        <begin position="46"/>
        <end position="66"/>
    </location>
</feature>
<keyword evidence="1" id="KW-0812">Transmembrane</keyword>
<feature type="transmembrane region" description="Helical" evidence="1">
    <location>
        <begin position="99"/>
        <end position="119"/>
    </location>
</feature>
<evidence type="ECO:0000313" key="2">
    <source>
        <dbReference type="EMBL" id="EAR16126.1"/>
    </source>
</evidence>
<dbReference type="EMBL" id="CP001712">
    <property type="protein sequence ID" value="EAR16126.1"/>
    <property type="molecule type" value="Genomic_DNA"/>
</dbReference>
<dbReference type="STRING" id="313596.RB2501_04490"/>